<comment type="similarity">
    <text evidence="1 4">Belongs to the UDP-glucose/GDP-mannose dehydrogenase family.</text>
</comment>
<comment type="caution">
    <text evidence="6">The sequence shown here is derived from an EMBL/GenBank/DDBJ whole genome shotgun (WGS) entry which is preliminary data.</text>
</comment>
<sequence>MSVPLKDVKIAVIGLGYVGLPLAAEFAKKFPVVGFDISSKRVNELNSGHDFTLEVEDQDLQAVLATKSSKDKGLFNSNNPDDLADCQVYIVTVPTPTDRHNRPVLTPMLKASETIGQYLKKGDVVIYESTVYPGVTEEECVPLLEKISGLTYNVDFFAGYSPERINPGDKEHTVSKILKVTSGSTPEIATYVDNLYREVIVAGTFKASSIKVAEAAKVIENSQRDINIAFVNELSKIFNLLGIDTQEVLEAAGTKWNFLPFKPGLVGGHCISVDPFYLAQKAQEVGYHPEIILAGRRLNDSMGKHVATEVIKHMMRKDLKVIDSKVLILGFTFKEDCPDVRNTRVIDIYTELRNFDMSVEVYDPWANPEEVKHEYGVDIIGGKECPPLEEYSAVILAVAHKEFKKLAIEKSKNLVVYDVKAVLPKDKVDARL</sequence>
<evidence type="ECO:0000256" key="4">
    <source>
        <dbReference type="PIRNR" id="PIRNR000124"/>
    </source>
</evidence>
<keyword evidence="3" id="KW-0520">NAD</keyword>
<protein>
    <submittedName>
        <fullName evidence="6">UDP-glucose/GDP-mannose dehydrogenase</fullName>
    </submittedName>
</protein>
<dbReference type="GO" id="GO:0016628">
    <property type="term" value="F:oxidoreductase activity, acting on the CH-CH group of donors, NAD or NADP as acceptor"/>
    <property type="evidence" value="ECO:0007669"/>
    <property type="project" value="InterPro"/>
</dbReference>
<dbReference type="GO" id="GO:0000271">
    <property type="term" value="P:polysaccharide biosynthetic process"/>
    <property type="evidence" value="ECO:0007669"/>
    <property type="project" value="InterPro"/>
</dbReference>
<evidence type="ECO:0000256" key="1">
    <source>
        <dbReference type="ARBA" id="ARBA00006601"/>
    </source>
</evidence>
<gene>
    <name evidence="6" type="ORF">CQA01_12640</name>
</gene>
<dbReference type="SUPFAM" id="SSF48179">
    <property type="entry name" value="6-phosphogluconate dehydrogenase C-terminal domain-like"/>
    <property type="match status" value="1"/>
</dbReference>
<evidence type="ECO:0000256" key="2">
    <source>
        <dbReference type="ARBA" id="ARBA00023002"/>
    </source>
</evidence>
<evidence type="ECO:0000256" key="3">
    <source>
        <dbReference type="ARBA" id="ARBA00023027"/>
    </source>
</evidence>
<dbReference type="InterPro" id="IPR028359">
    <property type="entry name" value="UDP_ManNAc/GlcNAc_DH"/>
</dbReference>
<evidence type="ECO:0000313" key="7">
    <source>
        <dbReference type="Proteomes" id="UP000321301"/>
    </source>
</evidence>
<dbReference type="InterPro" id="IPR017476">
    <property type="entry name" value="UDP-Glc/GDP-Man"/>
</dbReference>
<dbReference type="SUPFAM" id="SSF52413">
    <property type="entry name" value="UDP-glucose/GDP-mannose dehydrogenase C-terminal domain"/>
    <property type="match status" value="1"/>
</dbReference>
<keyword evidence="7" id="KW-1185">Reference proteome</keyword>
<organism evidence="6 7">
    <name type="scientific">Cyclobacterium qasimii</name>
    <dbReference type="NCBI Taxonomy" id="1350429"/>
    <lineage>
        <taxon>Bacteria</taxon>
        <taxon>Pseudomonadati</taxon>
        <taxon>Bacteroidota</taxon>
        <taxon>Cytophagia</taxon>
        <taxon>Cytophagales</taxon>
        <taxon>Cyclobacteriaceae</taxon>
        <taxon>Cyclobacterium</taxon>
    </lineage>
</organism>
<dbReference type="InterPro" id="IPR014027">
    <property type="entry name" value="UDP-Glc/GDP-Man_DH_C"/>
</dbReference>
<dbReference type="InterPro" id="IPR036220">
    <property type="entry name" value="UDP-Glc/GDP-Man_DH_C_sf"/>
</dbReference>
<dbReference type="InterPro" id="IPR014026">
    <property type="entry name" value="UDP-Glc/GDP-Man_DH_dimer"/>
</dbReference>
<name>A0A512C965_9BACT</name>
<dbReference type="SMART" id="SM00984">
    <property type="entry name" value="UDPG_MGDP_dh_C"/>
    <property type="match status" value="1"/>
</dbReference>
<evidence type="ECO:0000313" key="6">
    <source>
        <dbReference type="EMBL" id="GEO20730.1"/>
    </source>
</evidence>
<dbReference type="RefSeq" id="WP_040417208.1">
    <property type="nucleotide sequence ID" value="NZ_BJYV01000004.1"/>
</dbReference>
<dbReference type="GO" id="GO:0051287">
    <property type="term" value="F:NAD binding"/>
    <property type="evidence" value="ECO:0007669"/>
    <property type="project" value="InterPro"/>
</dbReference>
<dbReference type="Gene3D" id="3.40.50.720">
    <property type="entry name" value="NAD(P)-binding Rossmann-like Domain"/>
    <property type="match status" value="2"/>
</dbReference>
<keyword evidence="2" id="KW-0560">Oxidoreductase</keyword>
<dbReference type="NCBIfam" id="TIGR03026">
    <property type="entry name" value="NDP-sugDHase"/>
    <property type="match status" value="1"/>
</dbReference>
<dbReference type="Pfam" id="PF03720">
    <property type="entry name" value="UDPG_MGDP_dh_C"/>
    <property type="match status" value="1"/>
</dbReference>
<dbReference type="PIRSF" id="PIRSF500136">
    <property type="entry name" value="UDP_ManNAc_DH"/>
    <property type="match status" value="1"/>
</dbReference>
<dbReference type="GO" id="GO:0016616">
    <property type="term" value="F:oxidoreductase activity, acting on the CH-OH group of donors, NAD or NADP as acceptor"/>
    <property type="evidence" value="ECO:0007669"/>
    <property type="project" value="InterPro"/>
</dbReference>
<dbReference type="PANTHER" id="PTHR43491:SF2">
    <property type="entry name" value="UDP-N-ACETYL-D-MANNOSAMINE DEHYDROGENASE"/>
    <property type="match status" value="1"/>
</dbReference>
<dbReference type="InterPro" id="IPR008927">
    <property type="entry name" value="6-PGluconate_DH-like_C_sf"/>
</dbReference>
<evidence type="ECO:0000259" key="5">
    <source>
        <dbReference type="SMART" id="SM00984"/>
    </source>
</evidence>
<proteinExistence type="inferred from homology"/>
<dbReference type="PANTHER" id="PTHR43491">
    <property type="entry name" value="UDP-N-ACETYL-D-MANNOSAMINE DEHYDROGENASE"/>
    <property type="match status" value="1"/>
</dbReference>
<dbReference type="SUPFAM" id="SSF51735">
    <property type="entry name" value="NAD(P)-binding Rossmann-fold domains"/>
    <property type="match status" value="1"/>
</dbReference>
<dbReference type="AlphaFoldDB" id="A0A512C965"/>
<dbReference type="InterPro" id="IPR001732">
    <property type="entry name" value="UDP-Glc/GDP-Man_DH_N"/>
</dbReference>
<dbReference type="Pfam" id="PF00984">
    <property type="entry name" value="UDPG_MGDP_dh"/>
    <property type="match status" value="1"/>
</dbReference>
<dbReference type="Pfam" id="PF03721">
    <property type="entry name" value="UDPG_MGDP_dh_N"/>
    <property type="match status" value="1"/>
</dbReference>
<dbReference type="PIRSF" id="PIRSF000124">
    <property type="entry name" value="UDPglc_GDPman_dh"/>
    <property type="match status" value="1"/>
</dbReference>
<dbReference type="Proteomes" id="UP000321301">
    <property type="component" value="Unassembled WGS sequence"/>
</dbReference>
<dbReference type="InterPro" id="IPR036291">
    <property type="entry name" value="NAD(P)-bd_dom_sf"/>
</dbReference>
<reference evidence="6 7" key="1">
    <citation type="submission" date="2019-07" db="EMBL/GenBank/DDBJ databases">
        <title>Whole genome shotgun sequence of Cyclobacterium qasimii NBRC 106168.</title>
        <authorList>
            <person name="Hosoyama A."/>
            <person name="Uohara A."/>
            <person name="Ohji S."/>
            <person name="Ichikawa N."/>
        </authorList>
    </citation>
    <scope>NUCLEOTIDE SEQUENCE [LARGE SCALE GENOMIC DNA]</scope>
    <source>
        <strain evidence="6 7">NBRC 106168</strain>
    </source>
</reference>
<dbReference type="EMBL" id="BJYV01000004">
    <property type="protein sequence ID" value="GEO20730.1"/>
    <property type="molecule type" value="Genomic_DNA"/>
</dbReference>
<feature type="domain" description="UDP-glucose/GDP-mannose dehydrogenase C-terminal" evidence="5">
    <location>
        <begin position="327"/>
        <end position="425"/>
    </location>
</feature>
<accession>A0A512C965</accession>